<dbReference type="GO" id="GO:0032993">
    <property type="term" value="C:protein-DNA complex"/>
    <property type="evidence" value="ECO:0007669"/>
    <property type="project" value="TreeGrafter"/>
</dbReference>
<evidence type="ECO:0000259" key="10">
    <source>
        <dbReference type="PROSITE" id="PS51755"/>
    </source>
</evidence>
<accession>A0A1I6B9V3</accession>
<keyword evidence="4" id="KW-0805">Transcription regulation</keyword>
<feature type="DNA-binding region" description="OmpR/PhoB-type" evidence="8">
    <location>
        <begin position="122"/>
        <end position="222"/>
    </location>
</feature>
<dbReference type="PROSITE" id="PS50110">
    <property type="entry name" value="RESPONSE_REGULATORY"/>
    <property type="match status" value="1"/>
</dbReference>
<dbReference type="CDD" id="cd17574">
    <property type="entry name" value="REC_OmpR"/>
    <property type="match status" value="1"/>
</dbReference>
<dbReference type="SMART" id="SM00448">
    <property type="entry name" value="REC"/>
    <property type="match status" value="1"/>
</dbReference>
<dbReference type="PANTHER" id="PTHR48111">
    <property type="entry name" value="REGULATOR OF RPOS"/>
    <property type="match status" value="1"/>
</dbReference>
<evidence type="ECO:0000256" key="8">
    <source>
        <dbReference type="PROSITE-ProRule" id="PRU01091"/>
    </source>
</evidence>
<dbReference type="Pfam" id="PF00072">
    <property type="entry name" value="Response_reg"/>
    <property type="match status" value="1"/>
</dbReference>
<dbReference type="AlphaFoldDB" id="A0A1I6B9V3"/>
<dbReference type="Gene3D" id="3.40.50.2300">
    <property type="match status" value="1"/>
</dbReference>
<dbReference type="GO" id="GO:0000976">
    <property type="term" value="F:transcription cis-regulatory region binding"/>
    <property type="evidence" value="ECO:0007669"/>
    <property type="project" value="TreeGrafter"/>
</dbReference>
<evidence type="ECO:0000256" key="5">
    <source>
        <dbReference type="ARBA" id="ARBA00023125"/>
    </source>
</evidence>
<evidence type="ECO:0000313" key="11">
    <source>
        <dbReference type="EMBL" id="SFQ77587.1"/>
    </source>
</evidence>
<evidence type="ECO:0000259" key="9">
    <source>
        <dbReference type="PROSITE" id="PS50110"/>
    </source>
</evidence>
<dbReference type="PROSITE" id="PS51755">
    <property type="entry name" value="OMPR_PHOB"/>
    <property type="match status" value="1"/>
</dbReference>
<protein>
    <submittedName>
        <fullName evidence="11">DNA-binding response regulator, OmpR family, contains REC and winged-helix (WHTH) domain</fullName>
    </submittedName>
</protein>
<dbReference type="Gene3D" id="1.10.10.10">
    <property type="entry name" value="Winged helix-like DNA-binding domain superfamily/Winged helix DNA-binding domain"/>
    <property type="match status" value="1"/>
</dbReference>
<sequence>MMTTILVVDDEREMRKLVELHLYQAGHHVLHADNGEDAIEQVRTSNIDLILLDVMMSGMNGFEVCEKIRTFSPIPIIFLTALDAKTDLVKGLKLGGDDYVIKPFTAIELMARINAILRRVGINSYEHHKVGIIEHDVVSRQITVNNEKIQLTLKEYELLHIFMKYEGKAFSREQLLERIWGMDYEGGTRTVDTHIKTLRLKLGEQAGKYIETVWGIGYRFEVVE</sequence>
<feature type="modified residue" description="4-aspartylphosphate" evidence="7">
    <location>
        <position position="53"/>
    </location>
</feature>
<feature type="domain" description="Response regulatory" evidence="9">
    <location>
        <begin position="4"/>
        <end position="117"/>
    </location>
</feature>
<evidence type="ECO:0000256" key="3">
    <source>
        <dbReference type="ARBA" id="ARBA00023012"/>
    </source>
</evidence>
<dbReference type="InterPro" id="IPR011006">
    <property type="entry name" value="CheY-like_superfamily"/>
</dbReference>
<dbReference type="InterPro" id="IPR039420">
    <property type="entry name" value="WalR-like"/>
</dbReference>
<name>A0A1I6B9V3_9BACI</name>
<dbReference type="STRING" id="126156.SAMN05421670_0280"/>
<keyword evidence="12" id="KW-1185">Reference proteome</keyword>
<dbReference type="FunFam" id="1.10.10.10:FF:000018">
    <property type="entry name" value="DNA-binding response regulator ResD"/>
    <property type="match status" value="1"/>
</dbReference>
<dbReference type="GO" id="GO:0000156">
    <property type="term" value="F:phosphorelay response regulator activity"/>
    <property type="evidence" value="ECO:0007669"/>
    <property type="project" value="TreeGrafter"/>
</dbReference>
<dbReference type="CDD" id="cd00383">
    <property type="entry name" value="trans_reg_C"/>
    <property type="match status" value="1"/>
</dbReference>
<feature type="domain" description="OmpR/PhoB-type" evidence="10">
    <location>
        <begin position="122"/>
        <end position="222"/>
    </location>
</feature>
<keyword evidence="3" id="KW-0902">Two-component regulatory system</keyword>
<evidence type="ECO:0000256" key="6">
    <source>
        <dbReference type="ARBA" id="ARBA00023163"/>
    </source>
</evidence>
<dbReference type="FunFam" id="3.40.50.2300:FF:000001">
    <property type="entry name" value="DNA-binding response regulator PhoB"/>
    <property type="match status" value="1"/>
</dbReference>
<dbReference type="Gene3D" id="6.10.250.690">
    <property type="match status" value="1"/>
</dbReference>
<keyword evidence="2 7" id="KW-0597">Phosphoprotein</keyword>
<dbReference type="InterPro" id="IPR001867">
    <property type="entry name" value="OmpR/PhoB-type_DNA-bd"/>
</dbReference>
<evidence type="ECO:0000256" key="4">
    <source>
        <dbReference type="ARBA" id="ARBA00023015"/>
    </source>
</evidence>
<dbReference type="SMART" id="SM00862">
    <property type="entry name" value="Trans_reg_C"/>
    <property type="match status" value="1"/>
</dbReference>
<dbReference type="SUPFAM" id="SSF52172">
    <property type="entry name" value="CheY-like"/>
    <property type="match status" value="1"/>
</dbReference>
<dbReference type="GO" id="GO:0006355">
    <property type="term" value="P:regulation of DNA-templated transcription"/>
    <property type="evidence" value="ECO:0007669"/>
    <property type="project" value="InterPro"/>
</dbReference>
<proteinExistence type="predicted"/>
<comment type="subcellular location">
    <subcellularLocation>
        <location evidence="1">Cytoplasm</location>
    </subcellularLocation>
</comment>
<dbReference type="Pfam" id="PF00486">
    <property type="entry name" value="Trans_reg_C"/>
    <property type="match status" value="1"/>
</dbReference>
<dbReference type="Proteomes" id="UP000198734">
    <property type="component" value="Unassembled WGS sequence"/>
</dbReference>
<dbReference type="PANTHER" id="PTHR48111:SF40">
    <property type="entry name" value="PHOSPHATE REGULON TRANSCRIPTIONAL REGULATORY PROTEIN PHOB"/>
    <property type="match status" value="1"/>
</dbReference>
<dbReference type="EMBL" id="FOXU01000012">
    <property type="protein sequence ID" value="SFQ77587.1"/>
    <property type="molecule type" value="Genomic_DNA"/>
</dbReference>
<evidence type="ECO:0000313" key="12">
    <source>
        <dbReference type="Proteomes" id="UP000198734"/>
    </source>
</evidence>
<dbReference type="InterPro" id="IPR036388">
    <property type="entry name" value="WH-like_DNA-bd_sf"/>
</dbReference>
<dbReference type="InterPro" id="IPR001789">
    <property type="entry name" value="Sig_transdc_resp-reg_receiver"/>
</dbReference>
<dbReference type="GO" id="GO:0005829">
    <property type="term" value="C:cytosol"/>
    <property type="evidence" value="ECO:0007669"/>
    <property type="project" value="TreeGrafter"/>
</dbReference>
<evidence type="ECO:0000256" key="1">
    <source>
        <dbReference type="ARBA" id="ARBA00004496"/>
    </source>
</evidence>
<organism evidence="11 12">
    <name type="scientific">Psychrobacillus psychrotolerans</name>
    <dbReference type="NCBI Taxonomy" id="126156"/>
    <lineage>
        <taxon>Bacteria</taxon>
        <taxon>Bacillati</taxon>
        <taxon>Bacillota</taxon>
        <taxon>Bacilli</taxon>
        <taxon>Bacillales</taxon>
        <taxon>Bacillaceae</taxon>
        <taxon>Psychrobacillus</taxon>
    </lineage>
</organism>
<evidence type="ECO:0000256" key="7">
    <source>
        <dbReference type="PROSITE-ProRule" id="PRU00169"/>
    </source>
</evidence>
<reference evidence="12" key="1">
    <citation type="submission" date="2016-10" db="EMBL/GenBank/DDBJ databases">
        <authorList>
            <person name="Varghese N."/>
            <person name="Submissions S."/>
        </authorList>
    </citation>
    <scope>NUCLEOTIDE SEQUENCE [LARGE SCALE GENOMIC DNA]</scope>
    <source>
        <strain evidence="12">DSM 11706</strain>
    </source>
</reference>
<keyword evidence="5 8" id="KW-0238">DNA-binding</keyword>
<evidence type="ECO:0000256" key="2">
    <source>
        <dbReference type="ARBA" id="ARBA00022553"/>
    </source>
</evidence>
<gene>
    <name evidence="11" type="ORF">SAMN05421670_0280</name>
</gene>
<keyword evidence="6" id="KW-0804">Transcription</keyword>